<dbReference type="Proteomes" id="UP001196980">
    <property type="component" value="Unassembled WGS sequence"/>
</dbReference>
<evidence type="ECO:0000313" key="3">
    <source>
        <dbReference type="Proteomes" id="UP001196980"/>
    </source>
</evidence>
<dbReference type="RefSeq" id="WP_218253045.1">
    <property type="nucleotide sequence ID" value="NZ_JABXWD010000255.1"/>
</dbReference>
<organism evidence="2 3">
    <name type="scientific">Candidatus Magnetobacterium casense</name>
    <dbReference type="NCBI Taxonomy" id="1455061"/>
    <lineage>
        <taxon>Bacteria</taxon>
        <taxon>Pseudomonadati</taxon>
        <taxon>Nitrospirota</taxon>
        <taxon>Thermodesulfovibrionia</taxon>
        <taxon>Thermodesulfovibrionales</taxon>
        <taxon>Candidatus Magnetobacteriaceae</taxon>
        <taxon>Candidatus Magnetobacterium</taxon>
    </lineage>
</organism>
<keyword evidence="3" id="KW-1185">Reference proteome</keyword>
<protein>
    <submittedName>
        <fullName evidence="2">Uncharacterized protein</fullName>
    </submittedName>
</protein>
<evidence type="ECO:0000313" key="2">
    <source>
        <dbReference type="EMBL" id="MBV6342426.1"/>
    </source>
</evidence>
<evidence type="ECO:0000256" key="1">
    <source>
        <dbReference type="SAM" id="MobiDB-lite"/>
    </source>
</evidence>
<dbReference type="EMBL" id="JABXWD010000255">
    <property type="protein sequence ID" value="MBV6342426.1"/>
    <property type="molecule type" value="Genomic_DNA"/>
</dbReference>
<gene>
    <name evidence="2" type="ORF">HWQ67_12605</name>
</gene>
<feature type="region of interest" description="Disordered" evidence="1">
    <location>
        <begin position="1"/>
        <end position="23"/>
    </location>
</feature>
<sequence>MGSKGSGVESTDTLMSLGDKGQKERMFHVTVHPGATNQKEDSMAVSVNGQVLQIKYGHPVTLPERFVECMRNATVDICKDEPPRSLYPFTAVPVEA</sequence>
<reference evidence="2 3" key="1">
    <citation type="journal article" date="2020" name="J Geophys Res Biogeosci">
        <title>Magnetotaxis as an Adaptation to Enable Bacterial Shuttling of Microbial Sulfur and Sulfur Cycling Across Aquatic Oxic#Anoxic Interfaces.</title>
        <authorList>
            <person name="Li J."/>
            <person name="Liu P."/>
            <person name="Wang J."/>
            <person name="Roberts A.P."/>
            <person name="Pan Y."/>
        </authorList>
    </citation>
    <scope>NUCLEOTIDE SEQUENCE [LARGE SCALE GENOMIC DNA]</scope>
    <source>
        <strain evidence="2 3">MYR-1_YQ</strain>
    </source>
</reference>
<proteinExistence type="predicted"/>
<name>A0ABS6S0T9_9BACT</name>
<comment type="caution">
    <text evidence="2">The sequence shown here is derived from an EMBL/GenBank/DDBJ whole genome shotgun (WGS) entry which is preliminary data.</text>
</comment>
<accession>A0ABS6S0T9</accession>